<evidence type="ECO:0000313" key="2">
    <source>
        <dbReference type="Proteomes" id="UP000001699"/>
    </source>
</evidence>
<accession>B0XMI6</accession>
<name>B0XMI6_ASPFC</name>
<keyword evidence="2" id="KW-1185">Reference proteome</keyword>
<reference evidence="1 2" key="1">
    <citation type="journal article" date="2008" name="PLoS Genet.">
        <title>Genomic islands in the pathogenic filamentous fungus Aspergillus fumigatus.</title>
        <authorList>
            <person name="Fedorova N.D."/>
            <person name="Khaldi N."/>
            <person name="Joardar V.S."/>
            <person name="Maiti R."/>
            <person name="Amedeo P."/>
            <person name="Anderson M.J."/>
            <person name="Crabtree J."/>
            <person name="Silva J.C."/>
            <person name="Badger J.H."/>
            <person name="Albarraq A."/>
            <person name="Angiuoli S."/>
            <person name="Bussey H."/>
            <person name="Bowyer P."/>
            <person name="Cotty P.J."/>
            <person name="Dyer P.S."/>
            <person name="Egan A."/>
            <person name="Galens K."/>
            <person name="Fraser-Liggett C.M."/>
            <person name="Haas B.J."/>
            <person name="Inman J.M."/>
            <person name="Kent R."/>
            <person name="Lemieux S."/>
            <person name="Malavazi I."/>
            <person name="Orvis J."/>
            <person name="Roemer T."/>
            <person name="Ronning C.M."/>
            <person name="Sundaram J.P."/>
            <person name="Sutton G."/>
            <person name="Turner G."/>
            <person name="Venter J.C."/>
            <person name="White O.R."/>
            <person name="Whitty B.R."/>
            <person name="Youngman P."/>
            <person name="Wolfe K.H."/>
            <person name="Goldman G.H."/>
            <person name="Wortman J.R."/>
            <person name="Jiang B."/>
            <person name="Denning D.W."/>
            <person name="Nierman W.C."/>
        </authorList>
    </citation>
    <scope>NUCLEOTIDE SEQUENCE [LARGE SCALE GENOMIC DNA]</scope>
    <source>
        <strain evidence="2">CBS 144.89 / FGSC A1163 / CEA10</strain>
    </source>
</reference>
<evidence type="ECO:0000313" key="1">
    <source>
        <dbReference type="EMBL" id="EDP55591.1"/>
    </source>
</evidence>
<dbReference type="VEuPathDB" id="FungiDB:AFUB_002860"/>
<sequence length="112" mass="11927">MTPKSTQSRSPAAKTAAPCAHRFSLMTPVSMAISSSPSTSPSTVWRSSMRASMFSSSAGSPSSSSVGIGCFSLLATRGLLVFTPLIHPTLNLHHFLELHIDTVPPLMIWVEI</sequence>
<gene>
    <name evidence="1" type="ORF">AFUB_002860</name>
</gene>
<dbReference type="HOGENOM" id="CLU_2145288_0_0_1"/>
<protein>
    <submittedName>
        <fullName evidence="1">Uncharacterized protein</fullName>
    </submittedName>
</protein>
<organism evidence="1 2">
    <name type="scientific">Aspergillus fumigatus (strain CBS 144.89 / FGSC A1163 / CEA10)</name>
    <name type="common">Neosartorya fumigata</name>
    <dbReference type="NCBI Taxonomy" id="451804"/>
    <lineage>
        <taxon>Eukaryota</taxon>
        <taxon>Fungi</taxon>
        <taxon>Dikarya</taxon>
        <taxon>Ascomycota</taxon>
        <taxon>Pezizomycotina</taxon>
        <taxon>Eurotiomycetes</taxon>
        <taxon>Eurotiomycetidae</taxon>
        <taxon>Eurotiales</taxon>
        <taxon>Aspergillaceae</taxon>
        <taxon>Aspergillus</taxon>
        <taxon>Aspergillus subgen. Fumigati</taxon>
    </lineage>
</organism>
<dbReference type="Proteomes" id="UP000001699">
    <property type="component" value="Unassembled WGS sequence"/>
</dbReference>
<proteinExistence type="predicted"/>
<dbReference type="EMBL" id="DS499594">
    <property type="protein sequence ID" value="EDP55591.1"/>
    <property type="molecule type" value="Genomic_DNA"/>
</dbReference>
<dbReference type="AlphaFoldDB" id="B0XMI6"/>